<keyword evidence="3" id="KW-1185">Reference proteome</keyword>
<dbReference type="EMBL" id="VIFY01000109">
    <property type="protein sequence ID" value="TQB70399.1"/>
    <property type="molecule type" value="Genomic_DNA"/>
</dbReference>
<feature type="compositionally biased region" description="Low complexity" evidence="1">
    <location>
        <begin position="282"/>
        <end position="296"/>
    </location>
</feature>
<protein>
    <submittedName>
        <fullName evidence="2">Uncharacterized protein</fullName>
    </submittedName>
</protein>
<comment type="caution">
    <text evidence="2">The sequence shown here is derived from an EMBL/GenBank/DDBJ whole genome shotgun (WGS) entry which is preliminary data.</text>
</comment>
<feature type="region of interest" description="Disordered" evidence="1">
    <location>
        <begin position="22"/>
        <end position="130"/>
    </location>
</feature>
<gene>
    <name evidence="2" type="ORF">MPDQ_000476</name>
</gene>
<feature type="compositionally biased region" description="Polar residues" evidence="1">
    <location>
        <begin position="28"/>
        <end position="44"/>
    </location>
</feature>
<feature type="compositionally biased region" description="Basic and acidic residues" evidence="1">
    <location>
        <begin position="113"/>
        <end position="130"/>
    </location>
</feature>
<dbReference type="AlphaFoldDB" id="A0A507QPK4"/>
<dbReference type="Proteomes" id="UP000319663">
    <property type="component" value="Unassembled WGS sequence"/>
</dbReference>
<dbReference type="OrthoDB" id="20105at2759"/>
<evidence type="ECO:0000313" key="3">
    <source>
        <dbReference type="Proteomes" id="UP000319663"/>
    </source>
</evidence>
<accession>A0A507QPK4</accession>
<feature type="compositionally biased region" description="Polar residues" evidence="1">
    <location>
        <begin position="251"/>
        <end position="263"/>
    </location>
</feature>
<proteinExistence type="predicted"/>
<dbReference type="STRING" id="5098.A0A507QPK4"/>
<organism evidence="2 3">
    <name type="scientific">Monascus purpureus</name>
    <name type="common">Red mold</name>
    <name type="synonym">Monascus anka</name>
    <dbReference type="NCBI Taxonomy" id="5098"/>
    <lineage>
        <taxon>Eukaryota</taxon>
        <taxon>Fungi</taxon>
        <taxon>Dikarya</taxon>
        <taxon>Ascomycota</taxon>
        <taxon>Pezizomycotina</taxon>
        <taxon>Eurotiomycetes</taxon>
        <taxon>Eurotiomycetidae</taxon>
        <taxon>Eurotiales</taxon>
        <taxon>Aspergillaceae</taxon>
        <taxon>Monascus</taxon>
    </lineage>
</organism>
<feature type="compositionally biased region" description="Polar residues" evidence="1">
    <location>
        <begin position="196"/>
        <end position="211"/>
    </location>
</feature>
<evidence type="ECO:0000256" key="1">
    <source>
        <dbReference type="SAM" id="MobiDB-lite"/>
    </source>
</evidence>
<feature type="compositionally biased region" description="Low complexity" evidence="1">
    <location>
        <begin position="45"/>
        <end position="62"/>
    </location>
</feature>
<evidence type="ECO:0000313" key="2">
    <source>
        <dbReference type="EMBL" id="TQB70399.1"/>
    </source>
</evidence>
<feature type="region of interest" description="Disordered" evidence="1">
    <location>
        <begin position="183"/>
        <end position="364"/>
    </location>
</feature>
<sequence>MLLTLKPFVQNGVKSLYEYSAIRPSMPTPQSSPRQGPPDRSSTIASATPSQPSSDSSVSSSDKPCPQTPSMILPPLDAGRPTSATTAPGSQLPPPPLQWQNADETMRLWLQAKSEEDRRRQEEEKTRQESLRLERRKIECSMLQRSLEAGVPLHIIPLIFTETCGGPNGNNSLLQLIPEFSPASGRAPNRAPSFSIPRSRQDSWPNTSPPSYATPPPLTQQQQQLPPLRSHRASELAPPVPIEPFGCFSSGDPTNPSTHNPSRSEIVGVPGQDMPMNSDTAQHPLRSSLPLPQPQSVSMKSEIKTPKISPAIHFQHWVPPDRVPSNGRQRKEASSHFHSRRTSLGQKRKSEEPHQPVPPPSSFS</sequence>
<name>A0A507QPK4_MONPU</name>
<reference evidence="2 3" key="1">
    <citation type="submission" date="2019-06" db="EMBL/GenBank/DDBJ databases">
        <title>Wine fermentation using esterase from Monascus purpureus.</title>
        <authorList>
            <person name="Geng C."/>
            <person name="Zhang Y."/>
        </authorList>
    </citation>
    <scope>NUCLEOTIDE SEQUENCE [LARGE SCALE GENOMIC DNA]</scope>
    <source>
        <strain evidence="2">HQ1</strain>
    </source>
</reference>
<feature type="compositionally biased region" description="Low complexity" evidence="1">
    <location>
        <begin position="219"/>
        <end position="228"/>
    </location>
</feature>
<feature type="compositionally biased region" description="Pro residues" evidence="1">
    <location>
        <begin position="355"/>
        <end position="364"/>
    </location>
</feature>